<dbReference type="InterPro" id="IPR023614">
    <property type="entry name" value="Porin_dom_sf"/>
</dbReference>
<evidence type="ECO:0000313" key="10">
    <source>
        <dbReference type="Proteomes" id="UP000502005"/>
    </source>
</evidence>
<evidence type="ECO:0000256" key="7">
    <source>
        <dbReference type="ARBA" id="ARBA00023237"/>
    </source>
</evidence>
<dbReference type="AlphaFoldDB" id="A0A6B9GBT7"/>
<dbReference type="InterPro" id="IPR001702">
    <property type="entry name" value="Porin_Gram-ve"/>
</dbReference>
<dbReference type="InterPro" id="IPR001897">
    <property type="entry name" value="Porin_gammaproteobac"/>
</dbReference>
<keyword evidence="4" id="KW-0812">Transmembrane</keyword>
<dbReference type="GO" id="GO:0009279">
    <property type="term" value="C:cell outer membrane"/>
    <property type="evidence" value="ECO:0007669"/>
    <property type="project" value="UniProtKB-SubCell"/>
</dbReference>
<feature type="signal peptide" evidence="8">
    <location>
        <begin position="1"/>
        <end position="21"/>
    </location>
</feature>
<keyword evidence="9" id="KW-0614">Plasmid</keyword>
<dbReference type="PANTHER" id="PTHR34501">
    <property type="entry name" value="PROTEIN YDDL-RELATED"/>
    <property type="match status" value="1"/>
</dbReference>
<evidence type="ECO:0000256" key="2">
    <source>
        <dbReference type="ARBA" id="ARBA00007539"/>
    </source>
</evidence>
<dbReference type="EMBL" id="CP024770">
    <property type="protein sequence ID" value="QGY32780.1"/>
    <property type="molecule type" value="Genomic_DNA"/>
</dbReference>
<dbReference type="CDD" id="cd00342">
    <property type="entry name" value="gram_neg_porins"/>
    <property type="match status" value="1"/>
</dbReference>
<evidence type="ECO:0000256" key="3">
    <source>
        <dbReference type="ARBA" id="ARBA00022452"/>
    </source>
</evidence>
<comment type="subcellular location">
    <subcellularLocation>
        <location evidence="1">Cell outer membrane</location>
        <topology evidence="1">Multi-pass membrane protein</topology>
    </subcellularLocation>
</comment>
<dbReference type="InterPro" id="IPR033900">
    <property type="entry name" value="Gram_neg_porin_domain"/>
</dbReference>
<accession>A0A6B9GBT7</accession>
<evidence type="ECO:0000256" key="6">
    <source>
        <dbReference type="ARBA" id="ARBA00023136"/>
    </source>
</evidence>
<feature type="chain" id="PRO_5025509779" evidence="8">
    <location>
        <begin position="22"/>
        <end position="359"/>
    </location>
</feature>
<dbReference type="SUPFAM" id="SSF56935">
    <property type="entry name" value="Porins"/>
    <property type="match status" value="1"/>
</dbReference>
<evidence type="ECO:0000256" key="5">
    <source>
        <dbReference type="ARBA" id="ARBA00022729"/>
    </source>
</evidence>
<name>A0A6B9GBT7_PANCY</name>
<organism evidence="9 10">
    <name type="scientific">Pantoea cypripedii</name>
    <name type="common">Pectobacterium cypripedii</name>
    <name type="synonym">Erwinia cypripedii</name>
    <dbReference type="NCBI Taxonomy" id="55209"/>
    <lineage>
        <taxon>Bacteria</taxon>
        <taxon>Pseudomonadati</taxon>
        <taxon>Pseudomonadota</taxon>
        <taxon>Gammaproteobacteria</taxon>
        <taxon>Enterobacterales</taxon>
        <taxon>Erwiniaceae</taxon>
        <taxon>Pantoea</taxon>
    </lineage>
</organism>
<dbReference type="GO" id="GO:0015288">
    <property type="term" value="F:porin activity"/>
    <property type="evidence" value="ECO:0007669"/>
    <property type="project" value="InterPro"/>
</dbReference>
<evidence type="ECO:0000313" key="9">
    <source>
        <dbReference type="EMBL" id="QGY32780.1"/>
    </source>
</evidence>
<proteinExistence type="inferred from homology"/>
<dbReference type="PRINTS" id="PR00183">
    <property type="entry name" value="ECOLIPORIN"/>
</dbReference>
<dbReference type="GO" id="GO:0034220">
    <property type="term" value="P:monoatomic ion transmembrane transport"/>
    <property type="evidence" value="ECO:0007669"/>
    <property type="project" value="InterPro"/>
</dbReference>
<protein>
    <submittedName>
        <fullName evidence="9">Phosphoporin PhoE</fullName>
    </submittedName>
</protein>
<keyword evidence="7" id="KW-0998">Cell outer membrane</keyword>
<geneLocation type="plasmid" evidence="10">
    <name>pne1b</name>
</geneLocation>
<dbReference type="InterPro" id="IPR050298">
    <property type="entry name" value="Gram-neg_bact_OMP"/>
</dbReference>
<dbReference type="Proteomes" id="UP000502005">
    <property type="component" value="Plasmid pNE1B"/>
</dbReference>
<comment type="similarity">
    <text evidence="2">Belongs to the Gram-negative porin family.</text>
</comment>
<reference evidence="9 10" key="1">
    <citation type="submission" date="2017-11" db="EMBL/GenBank/DDBJ databases">
        <title>Genome sequence of Pantoea cypripedii NE1.</title>
        <authorList>
            <person name="Nascimento F.X."/>
        </authorList>
    </citation>
    <scope>NUCLEOTIDE SEQUENCE [LARGE SCALE GENOMIC DNA]</scope>
    <source>
        <strain evidence="9 10">NE1</strain>
        <plasmid evidence="10">pne1b</plasmid>
    </source>
</reference>
<keyword evidence="5 8" id="KW-0732">Signal</keyword>
<evidence type="ECO:0000256" key="8">
    <source>
        <dbReference type="SAM" id="SignalP"/>
    </source>
</evidence>
<evidence type="ECO:0000256" key="4">
    <source>
        <dbReference type="ARBA" id="ARBA00022692"/>
    </source>
</evidence>
<dbReference type="Gene3D" id="2.40.160.10">
    <property type="entry name" value="Porin"/>
    <property type="match status" value="1"/>
</dbReference>
<dbReference type="PRINTS" id="PR00182">
    <property type="entry name" value="ECOLNEIPORIN"/>
</dbReference>
<gene>
    <name evidence="9" type="ORF">CUN67_27985</name>
</gene>
<dbReference type="PANTHER" id="PTHR34501:SF8">
    <property type="entry name" value="OUTER MEMBRANE PORIN N-RELATED"/>
    <property type="match status" value="1"/>
</dbReference>
<keyword evidence="3" id="KW-1134">Transmembrane beta strand</keyword>
<keyword evidence="6" id="KW-0472">Membrane</keyword>
<evidence type="ECO:0000256" key="1">
    <source>
        <dbReference type="ARBA" id="ARBA00004571"/>
    </source>
</evidence>
<sequence length="359" mass="39337">MEMNKKILAVALCFISSNAFSAVVYDKDNNRLDLFGVVIGEFSNVTSGARASRGDTSFSEIGFNGQTTINDTLKGFGFVEYRFYTSAAEGSQTEEVRQAYAGLQIGKHDYLSYGRTFGVMYNVESYADMAPSVTGKTWAADDNYMMNRTNSVLTWKNTDLLGLDENLHLTVQFQGKNDTTFVKSNGDGIGSTLSYSLGKFSVIGGYSLSDRTTLQKADGKGSHAESWAVGMKWEPGNFYFGTVYAETRNLTLQANDTFANKTRNYEVIGQYQTEFGLRPSLSWVYTEGGDLESSGSFKGGKAAMANYIEMGASYALNTHAGVYADFLLNMMKNNDYTNNVGGLFAGTGNKLVLGIYYGF</sequence>
<dbReference type="Pfam" id="PF00267">
    <property type="entry name" value="Porin_1"/>
    <property type="match status" value="1"/>
</dbReference>